<dbReference type="Proteomes" id="UP000525623">
    <property type="component" value="Unassembled WGS sequence"/>
</dbReference>
<proteinExistence type="predicted"/>
<dbReference type="RefSeq" id="WP_182968562.1">
    <property type="nucleotide sequence ID" value="NZ_BAABGC010000039.1"/>
</dbReference>
<comment type="caution">
    <text evidence="1">The sequence shown here is derived from an EMBL/GenBank/DDBJ whole genome shotgun (WGS) entry which is preliminary data.</text>
</comment>
<gene>
    <name evidence="1" type="ORF">HLH29_16920</name>
</gene>
<keyword evidence="2" id="KW-1185">Reference proteome</keyword>
<accession>A0A7W4JGH5</accession>
<sequence>MSSTATAHVAHSEALRGLYKPAIHQCSEQNIIPRFCGPSGSSEKELITKRQFNIKCAPYRTMRTIGEMRLRKSLREAQRAWLKNPFPSLGFCILGDDMRLHRHP</sequence>
<protein>
    <submittedName>
        <fullName evidence="1">Uncharacterized protein</fullName>
    </submittedName>
</protein>
<reference evidence="1 2" key="1">
    <citation type="submission" date="2020-04" db="EMBL/GenBank/DDBJ databases">
        <title>Description of novel Gluconacetobacter.</title>
        <authorList>
            <person name="Sombolestani A."/>
        </authorList>
    </citation>
    <scope>NUCLEOTIDE SEQUENCE [LARGE SCALE GENOMIC DNA]</scope>
    <source>
        <strain evidence="1 2">LMG 27725</strain>
    </source>
</reference>
<dbReference type="EMBL" id="JABEQL010000032">
    <property type="protein sequence ID" value="MBB2180818.1"/>
    <property type="molecule type" value="Genomic_DNA"/>
</dbReference>
<evidence type="ECO:0000313" key="1">
    <source>
        <dbReference type="EMBL" id="MBB2180818.1"/>
    </source>
</evidence>
<name>A0A7W4JGH5_9PROT</name>
<evidence type="ECO:0000313" key="2">
    <source>
        <dbReference type="Proteomes" id="UP000525623"/>
    </source>
</evidence>
<organism evidence="1 2">
    <name type="scientific">Gluconacetobacter tumulicola</name>
    <dbReference type="NCBI Taxonomy" id="1017177"/>
    <lineage>
        <taxon>Bacteria</taxon>
        <taxon>Pseudomonadati</taxon>
        <taxon>Pseudomonadota</taxon>
        <taxon>Alphaproteobacteria</taxon>
        <taxon>Acetobacterales</taxon>
        <taxon>Acetobacteraceae</taxon>
        <taxon>Gluconacetobacter</taxon>
    </lineage>
</organism>
<dbReference type="AlphaFoldDB" id="A0A7W4JGH5"/>